<dbReference type="OrthoDB" id="159873at2759"/>
<feature type="compositionally biased region" description="Low complexity" evidence="1">
    <location>
        <begin position="188"/>
        <end position="201"/>
    </location>
</feature>
<dbReference type="AlphaFoldDB" id="A0A225VMF4"/>
<dbReference type="Proteomes" id="UP000198211">
    <property type="component" value="Unassembled WGS sequence"/>
</dbReference>
<reference evidence="3" key="1">
    <citation type="submission" date="2017-03" db="EMBL/GenBank/DDBJ databases">
        <title>Phytopthora megakarya and P. palmivora, two closely related causual agents of cacao black pod achieved similar genome size and gene model numbers by different mechanisms.</title>
        <authorList>
            <person name="Ali S."/>
            <person name="Shao J."/>
            <person name="Larry D.J."/>
            <person name="Kronmiller B."/>
            <person name="Shen D."/>
            <person name="Strem M.D."/>
            <person name="Melnick R.L."/>
            <person name="Guiltinan M.J."/>
            <person name="Tyler B.M."/>
            <person name="Meinhardt L.W."/>
            <person name="Bailey B.A."/>
        </authorList>
    </citation>
    <scope>NUCLEOTIDE SEQUENCE [LARGE SCALE GENOMIC DNA]</scope>
    <source>
        <strain evidence="3">zdho120</strain>
    </source>
</reference>
<protein>
    <submittedName>
        <fullName evidence="2">Uncharacterized protein</fullName>
    </submittedName>
</protein>
<name>A0A225VMF4_9STRA</name>
<keyword evidence="3" id="KW-1185">Reference proteome</keyword>
<accession>A0A225VMF4</accession>
<evidence type="ECO:0000256" key="1">
    <source>
        <dbReference type="SAM" id="MobiDB-lite"/>
    </source>
</evidence>
<evidence type="ECO:0000313" key="2">
    <source>
        <dbReference type="EMBL" id="OWZ06603.1"/>
    </source>
</evidence>
<comment type="caution">
    <text evidence="2">The sequence shown here is derived from an EMBL/GenBank/DDBJ whole genome shotgun (WGS) entry which is preliminary data.</text>
</comment>
<gene>
    <name evidence="2" type="ORF">PHMEG_00021121</name>
</gene>
<sequence>MSFDNRHAHVSDEEDEELMFAFEEQDDALSPRLHSEGSQLFHSIDGVDFERPANPVAATLERQEELNSRKRRYEDAPDLIEEKAAVTPVLSRKHKTFELPNAPARIIRPVAKRLKSNAHERPITAPACLMGNLSLHRTRDQPQVIPQVEIETDHVQFRSASINIPDSFQPIHWPGDAAVSRSGRDRSYSCSSSSSSKSWTSGLGLFCRRSLDVSSPLRMHLNDLVLHSSAGSYTGS</sequence>
<proteinExistence type="predicted"/>
<feature type="region of interest" description="Disordered" evidence="1">
    <location>
        <begin position="180"/>
        <end position="201"/>
    </location>
</feature>
<evidence type="ECO:0000313" key="3">
    <source>
        <dbReference type="Proteomes" id="UP000198211"/>
    </source>
</evidence>
<dbReference type="EMBL" id="NBNE01003892">
    <property type="protein sequence ID" value="OWZ06603.1"/>
    <property type="molecule type" value="Genomic_DNA"/>
</dbReference>
<organism evidence="2 3">
    <name type="scientific">Phytophthora megakarya</name>
    <dbReference type="NCBI Taxonomy" id="4795"/>
    <lineage>
        <taxon>Eukaryota</taxon>
        <taxon>Sar</taxon>
        <taxon>Stramenopiles</taxon>
        <taxon>Oomycota</taxon>
        <taxon>Peronosporomycetes</taxon>
        <taxon>Peronosporales</taxon>
        <taxon>Peronosporaceae</taxon>
        <taxon>Phytophthora</taxon>
    </lineage>
</organism>